<keyword evidence="1" id="KW-0560">Oxidoreductase</keyword>
<protein>
    <submittedName>
        <fullName evidence="3">Predicted oxidoreductase</fullName>
    </submittedName>
</protein>
<accession>A0A1H1BTU1</accession>
<dbReference type="InterPro" id="IPR050523">
    <property type="entry name" value="AKR_Detox_Biosynth"/>
</dbReference>
<dbReference type="PANTHER" id="PTHR43364:SF4">
    <property type="entry name" value="NAD(P)-LINKED OXIDOREDUCTASE SUPERFAMILY PROTEIN"/>
    <property type="match status" value="1"/>
</dbReference>
<evidence type="ECO:0000313" key="4">
    <source>
        <dbReference type="Proteomes" id="UP000199289"/>
    </source>
</evidence>
<dbReference type="PANTHER" id="PTHR43364">
    <property type="entry name" value="NADH-SPECIFIC METHYLGLYOXAL REDUCTASE-RELATED"/>
    <property type="match status" value="1"/>
</dbReference>
<dbReference type="GO" id="GO:0005829">
    <property type="term" value="C:cytosol"/>
    <property type="evidence" value="ECO:0007669"/>
    <property type="project" value="UniProtKB-ARBA"/>
</dbReference>
<name>A0A1H1BTU1_9EURY</name>
<dbReference type="Pfam" id="PF00248">
    <property type="entry name" value="Aldo_ket_red"/>
    <property type="match status" value="1"/>
</dbReference>
<dbReference type="EMBL" id="FNKQ01000002">
    <property type="protein sequence ID" value="SDQ55353.1"/>
    <property type="molecule type" value="Genomic_DNA"/>
</dbReference>
<dbReference type="InterPro" id="IPR036812">
    <property type="entry name" value="NAD(P)_OxRdtase_dom_sf"/>
</dbReference>
<reference evidence="4" key="1">
    <citation type="submission" date="2016-10" db="EMBL/GenBank/DDBJ databases">
        <authorList>
            <person name="Varghese N."/>
            <person name="Submissions S."/>
        </authorList>
    </citation>
    <scope>NUCLEOTIDE SEQUENCE [LARGE SCALE GENOMIC DNA]</scope>
    <source>
        <strain evidence="4">CGMCC 1.12397</strain>
    </source>
</reference>
<evidence type="ECO:0000313" key="3">
    <source>
        <dbReference type="EMBL" id="SDQ55353.1"/>
    </source>
</evidence>
<sequence>MRRGSVRTLSPQVPRANGVSEWDVGESIDRGSEATEEEALAASVTFFTDAGDVFTMSLDYRRLGTTGTKVSELCFGTWRFGRKTGGVLETSKEEAHELLDAYVERGGNFIDTANVYGDPNGTSEDWIGDWLSDYDREQFVVASKVYFGFDDENPNGSGLSRTHVRNQIEGTLDRLGTDYLDLYYIHRWDEETPIEETLSTLDRLVEEGKVNYLGASTMAAWQLTKALWKSDVEDYERFEVTQPLFHAGYYEDVADYLDVCGDQGLAVCPYSPLAGGFLTGKYERADPDDPTIVEAPDGSRADFDERFDQFYLSERGWHVLDAVRDVAEEVDATPAQVSLRWLMDYPEATVVPIVGARTVEQLDENVGAADVDLSDDQWERIMDARYGEDGKLIH</sequence>
<dbReference type="Gene3D" id="3.20.20.100">
    <property type="entry name" value="NADP-dependent oxidoreductase domain"/>
    <property type="match status" value="1"/>
</dbReference>
<evidence type="ECO:0000259" key="2">
    <source>
        <dbReference type="Pfam" id="PF00248"/>
    </source>
</evidence>
<dbReference type="SUPFAM" id="SSF51430">
    <property type="entry name" value="NAD(P)-linked oxidoreductase"/>
    <property type="match status" value="1"/>
</dbReference>
<dbReference type="GO" id="GO:0016491">
    <property type="term" value="F:oxidoreductase activity"/>
    <property type="evidence" value="ECO:0007669"/>
    <property type="project" value="UniProtKB-KW"/>
</dbReference>
<feature type="domain" description="NADP-dependent oxidoreductase" evidence="2">
    <location>
        <begin position="72"/>
        <end position="382"/>
    </location>
</feature>
<organism evidence="3 4">
    <name type="scientific">Halopelagius longus</name>
    <dbReference type="NCBI Taxonomy" id="1236180"/>
    <lineage>
        <taxon>Archaea</taxon>
        <taxon>Methanobacteriati</taxon>
        <taxon>Methanobacteriota</taxon>
        <taxon>Stenosarchaea group</taxon>
        <taxon>Halobacteria</taxon>
        <taxon>Halobacteriales</taxon>
        <taxon>Haloferacaceae</taxon>
    </lineage>
</organism>
<evidence type="ECO:0000256" key="1">
    <source>
        <dbReference type="ARBA" id="ARBA00023002"/>
    </source>
</evidence>
<dbReference type="AlphaFoldDB" id="A0A1H1BTU1"/>
<dbReference type="InterPro" id="IPR023210">
    <property type="entry name" value="NADP_OxRdtase_dom"/>
</dbReference>
<dbReference type="FunFam" id="3.20.20.100:FF:000004">
    <property type="entry name" value="Oxidoreductase, aldo/keto reductase"/>
    <property type="match status" value="1"/>
</dbReference>
<gene>
    <name evidence="3" type="ORF">SAMN05216278_1950</name>
</gene>
<proteinExistence type="predicted"/>
<dbReference type="Proteomes" id="UP000199289">
    <property type="component" value="Unassembled WGS sequence"/>
</dbReference>